<dbReference type="SUPFAM" id="SSF56047">
    <property type="entry name" value="Ribosomal protein S8"/>
    <property type="match status" value="1"/>
</dbReference>
<evidence type="ECO:0000256" key="1">
    <source>
        <dbReference type="ARBA" id="ARBA00006471"/>
    </source>
</evidence>
<dbReference type="Gene3D" id="2.60.40.10">
    <property type="entry name" value="Immunoglobulins"/>
    <property type="match status" value="1"/>
</dbReference>
<dbReference type="InterPro" id="IPR000630">
    <property type="entry name" value="Ribosomal_uS8"/>
</dbReference>
<proteinExistence type="inferred from homology"/>
<dbReference type="InterPro" id="IPR035986">
    <property type="entry name" value="PKD_dom_sf"/>
</dbReference>
<dbReference type="PROSITE" id="PS50093">
    <property type="entry name" value="PKD"/>
    <property type="match status" value="1"/>
</dbReference>
<organism evidence="5 6">
    <name type="scientific">Paramuricea clavata</name>
    <name type="common">Red gorgonian</name>
    <name type="synonym">Violescent sea-whip</name>
    <dbReference type="NCBI Taxonomy" id="317549"/>
    <lineage>
        <taxon>Eukaryota</taxon>
        <taxon>Metazoa</taxon>
        <taxon>Cnidaria</taxon>
        <taxon>Anthozoa</taxon>
        <taxon>Octocorallia</taxon>
        <taxon>Malacalcyonacea</taxon>
        <taxon>Plexauridae</taxon>
        <taxon>Paramuricea</taxon>
    </lineage>
</organism>
<dbReference type="InterPro" id="IPR000601">
    <property type="entry name" value="PKD_dom"/>
</dbReference>
<dbReference type="SUPFAM" id="SSF49299">
    <property type="entry name" value="PKD domain"/>
    <property type="match status" value="1"/>
</dbReference>
<comment type="similarity">
    <text evidence="1 4">Belongs to the universal ribosomal protein uS8 family.</text>
</comment>
<keyword evidence="3 4" id="KW-0687">Ribonucleoprotein</keyword>
<reference evidence="5" key="1">
    <citation type="submission" date="2020-04" db="EMBL/GenBank/DDBJ databases">
        <authorList>
            <person name="Alioto T."/>
            <person name="Alioto T."/>
            <person name="Gomez Garrido J."/>
        </authorList>
    </citation>
    <scope>NUCLEOTIDE SEQUENCE</scope>
    <source>
        <strain evidence="5">A484AB</strain>
    </source>
</reference>
<dbReference type="Pfam" id="PF00410">
    <property type="entry name" value="Ribosomal_S8"/>
    <property type="match status" value="1"/>
</dbReference>
<dbReference type="CDD" id="cd00146">
    <property type="entry name" value="PKD"/>
    <property type="match status" value="1"/>
</dbReference>
<protein>
    <submittedName>
        <fullName evidence="5">40S ribosomal S15a</fullName>
    </submittedName>
</protein>
<sequence>MSYYQALIFVCLFGNLVLRETTFALFLDGNKFSLCDQSSTLPGYGILVSHGQPSYDRGTVVIKSALNKSLGLFANTSCIWSYKVQGIFIQKEDEVKHGSNISWFFSKSGLHKVSVTAQFDKETIKNCTFVNVTDCSRISKVKVSTATGSYNISQNHTDITLNSPGLVNFTVSTFTIDPYFVCKRLYFFWDFGDGHNTSGKHVEHRYNNTGIFCVVLKIYKVFRDDGGKEFIRNITMKIHVKGKPDASSESTNTVVDVSLVLAIFFVCFVFVICIAAYWFRRRLHRHTEVARFDFRASEFQSDFDEPWPRISCHESLTAITLMKSFDYGLDAITFTLHEVLDVATRALYDGKEFLFVLFILNLVVCEAETMRISVLADALVSICNAEKRGKRQVLIRPASKVIIKFLTVMMKHGYIGEFEIIDDHRAGKIVVNLNGRLNKCGVISPRFDISVRDIEKWATNLLPSRQFGSLVLTTSSGIMDHEEARRKHTGGKILGFFY</sequence>
<dbReference type="NCBIfam" id="NF003115">
    <property type="entry name" value="PRK04034.1"/>
    <property type="match status" value="1"/>
</dbReference>
<evidence type="ECO:0000256" key="4">
    <source>
        <dbReference type="RuleBase" id="RU003660"/>
    </source>
</evidence>
<dbReference type="PANTHER" id="PTHR11758">
    <property type="entry name" value="40S RIBOSOMAL PROTEIN S15A"/>
    <property type="match status" value="1"/>
</dbReference>
<dbReference type="EMBL" id="CACRXK020002865">
    <property type="protein sequence ID" value="CAB3996417.1"/>
    <property type="molecule type" value="Genomic_DNA"/>
</dbReference>
<dbReference type="GO" id="GO:0003735">
    <property type="term" value="F:structural constituent of ribosome"/>
    <property type="evidence" value="ECO:0007669"/>
    <property type="project" value="InterPro"/>
</dbReference>
<dbReference type="InterPro" id="IPR035987">
    <property type="entry name" value="Ribosomal_uS8_sf"/>
</dbReference>
<dbReference type="GO" id="GO:0005840">
    <property type="term" value="C:ribosome"/>
    <property type="evidence" value="ECO:0007669"/>
    <property type="project" value="UniProtKB-KW"/>
</dbReference>
<dbReference type="OrthoDB" id="10250260at2759"/>
<dbReference type="PROSITE" id="PS00053">
    <property type="entry name" value="RIBOSOMAL_S8"/>
    <property type="match status" value="1"/>
</dbReference>
<evidence type="ECO:0000313" key="6">
    <source>
        <dbReference type="Proteomes" id="UP001152795"/>
    </source>
</evidence>
<dbReference type="Gene3D" id="3.30.1490.10">
    <property type="match status" value="1"/>
</dbReference>
<keyword evidence="2 4" id="KW-0689">Ribosomal protein</keyword>
<dbReference type="FunFam" id="3.30.1490.10:FF:000002">
    <property type="entry name" value="40S ribosomal protein S15a"/>
    <property type="match status" value="1"/>
</dbReference>
<dbReference type="HAMAP" id="MF_01302_A">
    <property type="entry name" value="Ribosomal_uS8_A"/>
    <property type="match status" value="1"/>
</dbReference>
<dbReference type="InterPro" id="IPR013783">
    <property type="entry name" value="Ig-like_fold"/>
</dbReference>
<dbReference type="AlphaFoldDB" id="A0A7D9DYA9"/>
<evidence type="ECO:0000256" key="2">
    <source>
        <dbReference type="ARBA" id="ARBA00022980"/>
    </source>
</evidence>
<dbReference type="Pfam" id="PF18911">
    <property type="entry name" value="PKD_4"/>
    <property type="match status" value="1"/>
</dbReference>
<evidence type="ECO:0000256" key="3">
    <source>
        <dbReference type="ARBA" id="ARBA00023274"/>
    </source>
</evidence>
<dbReference type="Gene3D" id="3.30.1370.30">
    <property type="match status" value="1"/>
</dbReference>
<comment type="caution">
    <text evidence="5">The sequence shown here is derived from an EMBL/GenBank/DDBJ whole genome shotgun (WGS) entry which is preliminary data.</text>
</comment>
<keyword evidence="6" id="KW-1185">Reference proteome</keyword>
<evidence type="ECO:0000313" key="5">
    <source>
        <dbReference type="EMBL" id="CAB3996417.1"/>
    </source>
</evidence>
<dbReference type="FunFam" id="3.30.1370.30:FF:000001">
    <property type="entry name" value="40S ribosomal protein S15a"/>
    <property type="match status" value="1"/>
</dbReference>
<dbReference type="GO" id="GO:1990904">
    <property type="term" value="C:ribonucleoprotein complex"/>
    <property type="evidence" value="ECO:0007669"/>
    <property type="project" value="UniProtKB-KW"/>
</dbReference>
<gene>
    <name evidence="5" type="ORF">PACLA_8A055057</name>
</gene>
<accession>A0A7D9DYA9</accession>
<dbReference type="Proteomes" id="UP001152795">
    <property type="component" value="Unassembled WGS sequence"/>
</dbReference>
<dbReference type="GO" id="GO:0006412">
    <property type="term" value="P:translation"/>
    <property type="evidence" value="ECO:0007669"/>
    <property type="project" value="InterPro"/>
</dbReference>
<name>A0A7D9DYA9_PARCT</name>
<dbReference type="InterPro" id="IPR047863">
    <property type="entry name" value="Ribosomal_uS8_CS"/>
</dbReference>